<dbReference type="Proteomes" id="UP001596457">
    <property type="component" value="Unassembled WGS sequence"/>
</dbReference>
<evidence type="ECO:0008006" key="3">
    <source>
        <dbReference type="Google" id="ProtNLM"/>
    </source>
</evidence>
<gene>
    <name evidence="1" type="ORF">ACFQU0_19460</name>
</gene>
<name>A0ABW2SI61_9BURK</name>
<evidence type="ECO:0000313" key="1">
    <source>
        <dbReference type="EMBL" id="MFC7462605.1"/>
    </source>
</evidence>
<comment type="caution">
    <text evidence="1">The sequence shown here is derived from an EMBL/GenBank/DDBJ whole genome shotgun (WGS) entry which is preliminary data.</text>
</comment>
<evidence type="ECO:0000313" key="2">
    <source>
        <dbReference type="Proteomes" id="UP001596457"/>
    </source>
</evidence>
<dbReference type="EMBL" id="JBHTBZ010000068">
    <property type="protein sequence ID" value="MFC7462605.1"/>
    <property type="molecule type" value="Genomic_DNA"/>
</dbReference>
<dbReference type="RefSeq" id="WP_382203525.1">
    <property type="nucleotide sequence ID" value="NZ_JBHTBZ010000068.1"/>
</dbReference>
<keyword evidence="2" id="KW-1185">Reference proteome</keyword>
<organism evidence="1 2">
    <name type="scientific">Hydrogenophaga defluvii</name>
    <dbReference type="NCBI Taxonomy" id="249410"/>
    <lineage>
        <taxon>Bacteria</taxon>
        <taxon>Pseudomonadati</taxon>
        <taxon>Pseudomonadota</taxon>
        <taxon>Betaproteobacteria</taxon>
        <taxon>Burkholderiales</taxon>
        <taxon>Comamonadaceae</taxon>
        <taxon>Hydrogenophaga</taxon>
    </lineage>
</organism>
<accession>A0ABW2SI61</accession>
<proteinExistence type="predicted"/>
<sequence length="74" mass="8451">MTPIEVETRTAVDTATAAFHLNRKQQTLRAWACYEDGPIRPIRVHGRLAWPVSEIRRLLGITSASNDHHYLNRA</sequence>
<protein>
    <recommendedName>
        <fullName evidence="3">DNA-binding protein</fullName>
    </recommendedName>
</protein>
<reference evidence="2" key="1">
    <citation type="journal article" date="2019" name="Int. J. Syst. Evol. Microbiol.">
        <title>The Global Catalogue of Microorganisms (GCM) 10K type strain sequencing project: providing services to taxonomists for standard genome sequencing and annotation.</title>
        <authorList>
            <consortium name="The Broad Institute Genomics Platform"/>
            <consortium name="The Broad Institute Genome Sequencing Center for Infectious Disease"/>
            <person name="Wu L."/>
            <person name="Ma J."/>
        </authorList>
    </citation>
    <scope>NUCLEOTIDE SEQUENCE [LARGE SCALE GENOMIC DNA]</scope>
    <source>
        <strain evidence="2">CCUG 53903</strain>
    </source>
</reference>